<dbReference type="AlphaFoldDB" id="A0A918VPE8"/>
<evidence type="ECO:0000313" key="2">
    <source>
        <dbReference type="Proteomes" id="UP000646579"/>
    </source>
</evidence>
<organism evidence="1 2">
    <name type="scientific">Devosia pacifica</name>
    <dbReference type="NCBI Taxonomy" id="1335967"/>
    <lineage>
        <taxon>Bacteria</taxon>
        <taxon>Pseudomonadati</taxon>
        <taxon>Pseudomonadota</taxon>
        <taxon>Alphaproteobacteria</taxon>
        <taxon>Hyphomicrobiales</taxon>
        <taxon>Devosiaceae</taxon>
        <taxon>Devosia</taxon>
    </lineage>
</organism>
<sequence length="186" mass="20488">MSRQPTWDLACGLQAEMFKAIPPESALDVQLLYFRGFGECRNSKWVRDANALSRLMTGIECRGGHTQIRKVFSHAKAEHGKQRLNAVVYIGDAIEEDVDMLAQRAGELGLLKCPLFLFQEGSDQRVEAAFRDFARLTKGAYARFDSNAPAQLADLLKAVAAFASGGRTLLGQQKSASAKALLEQLR</sequence>
<name>A0A918VPE8_9HYPH</name>
<protein>
    <recommendedName>
        <fullName evidence="3">VWA domain-containing protein</fullName>
    </recommendedName>
</protein>
<evidence type="ECO:0008006" key="3">
    <source>
        <dbReference type="Google" id="ProtNLM"/>
    </source>
</evidence>
<accession>A0A918VPE8</accession>
<dbReference type="EMBL" id="BMZE01000001">
    <property type="protein sequence ID" value="GHA12618.1"/>
    <property type="molecule type" value="Genomic_DNA"/>
</dbReference>
<proteinExistence type="predicted"/>
<keyword evidence="2" id="KW-1185">Reference proteome</keyword>
<comment type="caution">
    <text evidence="1">The sequence shown here is derived from an EMBL/GenBank/DDBJ whole genome shotgun (WGS) entry which is preliminary data.</text>
</comment>
<reference evidence="1" key="2">
    <citation type="submission" date="2020-09" db="EMBL/GenBank/DDBJ databases">
        <authorList>
            <person name="Sun Q."/>
            <person name="Kim S."/>
        </authorList>
    </citation>
    <scope>NUCLEOTIDE SEQUENCE</scope>
    <source>
        <strain evidence="1">KCTC 32437</strain>
    </source>
</reference>
<dbReference type="Proteomes" id="UP000646579">
    <property type="component" value="Unassembled WGS sequence"/>
</dbReference>
<reference evidence="1" key="1">
    <citation type="journal article" date="2014" name="Int. J. Syst. Evol. Microbiol.">
        <title>Complete genome sequence of Corynebacterium casei LMG S-19264T (=DSM 44701T), isolated from a smear-ripened cheese.</title>
        <authorList>
            <consortium name="US DOE Joint Genome Institute (JGI-PGF)"/>
            <person name="Walter F."/>
            <person name="Albersmeier A."/>
            <person name="Kalinowski J."/>
            <person name="Ruckert C."/>
        </authorList>
    </citation>
    <scope>NUCLEOTIDE SEQUENCE</scope>
    <source>
        <strain evidence="1">KCTC 32437</strain>
    </source>
</reference>
<evidence type="ECO:0000313" key="1">
    <source>
        <dbReference type="EMBL" id="GHA12618.1"/>
    </source>
</evidence>
<gene>
    <name evidence="1" type="ORF">GCM10007989_03870</name>
</gene>